<evidence type="ECO:0000313" key="3">
    <source>
        <dbReference type="Proteomes" id="UP000266622"/>
    </source>
</evidence>
<dbReference type="InterPro" id="IPR052026">
    <property type="entry name" value="ExeA_AAA_ATPase_DNA-bind"/>
</dbReference>
<dbReference type="SMART" id="SM00382">
    <property type="entry name" value="AAA"/>
    <property type="match status" value="1"/>
</dbReference>
<dbReference type="PANTHER" id="PTHR35894:SF1">
    <property type="entry name" value="PHOSPHORIBULOKINASE _ URIDINE KINASE FAMILY"/>
    <property type="match status" value="1"/>
</dbReference>
<dbReference type="SUPFAM" id="SSF52540">
    <property type="entry name" value="P-loop containing nucleoside triphosphate hydrolases"/>
    <property type="match status" value="1"/>
</dbReference>
<dbReference type="InterPro" id="IPR036390">
    <property type="entry name" value="WH_DNA-bd_sf"/>
</dbReference>
<dbReference type="Proteomes" id="UP000266622">
    <property type="component" value="Unassembled WGS sequence"/>
</dbReference>
<reference evidence="2 3" key="1">
    <citation type="journal article" date="2018" name="Syst. Appl. Microbiol.">
        <title>A new symbiotic nanoarchaeote (Candidatus Nanoclepta minutus) and its host (Zestosphaera tikiterensis gen. nov., sp. nov.) from a New Zealand hot spring.</title>
        <authorList>
            <person name="St John E."/>
            <person name="Liu Y."/>
            <person name="Podar M."/>
            <person name="Stott M.B."/>
            <person name="Meneghin J."/>
            <person name="Chen Z."/>
            <person name="Lagutin K."/>
            <person name="Mitchell K."/>
            <person name="Reysenbach A.L."/>
        </authorList>
    </citation>
    <scope>NUCLEOTIDE SEQUENCE [LARGE SCALE GENOMIC DNA]</scope>
    <source>
        <strain evidence="2">NZ3</strain>
    </source>
</reference>
<name>A0A397WMI1_9ARCH</name>
<dbReference type="Pfam" id="PF13401">
    <property type="entry name" value="AAA_22"/>
    <property type="match status" value="1"/>
</dbReference>
<proteinExistence type="predicted"/>
<dbReference type="Gene3D" id="1.10.10.10">
    <property type="entry name" value="Winged helix-like DNA-binding domain superfamily/Winged helix DNA-binding domain"/>
    <property type="match status" value="1"/>
</dbReference>
<gene>
    <name evidence="2" type="ORF">BXU00_02065</name>
</gene>
<dbReference type="InterPro" id="IPR003593">
    <property type="entry name" value="AAA+_ATPase"/>
</dbReference>
<dbReference type="GO" id="GO:0016887">
    <property type="term" value="F:ATP hydrolysis activity"/>
    <property type="evidence" value="ECO:0007669"/>
    <property type="project" value="InterPro"/>
</dbReference>
<dbReference type="InterPro" id="IPR049945">
    <property type="entry name" value="AAA_22"/>
</dbReference>
<dbReference type="EMBL" id="MWMI01000003">
    <property type="protein sequence ID" value="RIB35294.1"/>
    <property type="molecule type" value="Genomic_DNA"/>
</dbReference>
<dbReference type="Gene3D" id="3.40.50.300">
    <property type="entry name" value="P-loop containing nucleotide triphosphate hydrolases"/>
    <property type="match status" value="1"/>
</dbReference>
<protein>
    <recommendedName>
        <fullName evidence="1">AAA+ ATPase domain-containing protein</fullName>
    </recommendedName>
</protein>
<comment type="caution">
    <text evidence="2">The sequence shown here is derived from an EMBL/GenBank/DDBJ whole genome shotgun (WGS) entry which is preliminary data.</text>
</comment>
<dbReference type="InterPro" id="IPR036388">
    <property type="entry name" value="WH-like_DNA-bd_sf"/>
</dbReference>
<organism evidence="2 3">
    <name type="scientific">Candidatus Nanoclepta minutus</name>
    <dbReference type="NCBI Taxonomy" id="1940235"/>
    <lineage>
        <taxon>Archaea</taxon>
        <taxon>Nanobdellota</taxon>
        <taxon>Candidatus Nanoclepta</taxon>
    </lineage>
</organism>
<dbReference type="SUPFAM" id="SSF46785">
    <property type="entry name" value="Winged helix' DNA-binding domain"/>
    <property type="match status" value="1"/>
</dbReference>
<feature type="domain" description="AAA+ ATPase" evidence="1">
    <location>
        <begin position="42"/>
        <end position="170"/>
    </location>
</feature>
<sequence>MKDNMLEFFGLRDNPFKLEVILETFVGYKAEREMVINAINNKEKLTLISGPTGAGKTTLLLWVFNNFNYKNKIFFYRPPSTQKELLEKINKNNTNFFEKIQLYFSKDKLKILNKKNIIVFIDEATFMTDDIIEYLKVLVDHTKATFVLAGLPEFEERLLKQHRTFYERISTKIYLKSLDPESGRELIKKRLTYANNPNLFTDNAIDAIYRLAGGFPREILKISYECLLLAYKEGKKVVDVDIVEKIYEDRRPPEAILKLTEKQRYIAEIIVKYGPKTANELLKMVRERYKDMSLHALSNILRRMVESKYLIRTKVKGRYIYDIVPSIKNYLIKEVMK</sequence>
<evidence type="ECO:0000259" key="1">
    <source>
        <dbReference type="SMART" id="SM00382"/>
    </source>
</evidence>
<dbReference type="InterPro" id="IPR027417">
    <property type="entry name" value="P-loop_NTPase"/>
</dbReference>
<evidence type="ECO:0000313" key="2">
    <source>
        <dbReference type="EMBL" id="RIB35294.1"/>
    </source>
</evidence>
<dbReference type="AlphaFoldDB" id="A0A397WMI1"/>
<accession>A0A397WMI1</accession>
<dbReference type="PANTHER" id="PTHR35894">
    <property type="entry name" value="GENERAL SECRETION PATHWAY PROTEIN A-RELATED"/>
    <property type="match status" value="1"/>
</dbReference>